<proteinExistence type="predicted"/>
<feature type="compositionally biased region" description="Low complexity" evidence="1">
    <location>
        <begin position="53"/>
        <end position="64"/>
    </location>
</feature>
<sequence length="225" mass="24852">MHSHDCHHETDEEDYERDRFVAPSWWWLRLDAQRRGAQGTSAGSGGCIPRAVSSSSGRQSSDGGTRSDGQDILVGVRECGAGDETEEDVDDEEHVATACTCEEVRTPIDVSQACENPQRSSALRLAAILQSAVSQEWCTTCDALYEAVAKGETVGETRRMSRQGAARVTNERWKRPAKFVVSKRDPTGAMHIFTGALTLGRELDKKEEMNEWCRPGLFFKVMTGP</sequence>
<organism evidence="2 3">
    <name type="scientific">Rhipicephalus microplus</name>
    <name type="common">Cattle tick</name>
    <name type="synonym">Boophilus microplus</name>
    <dbReference type="NCBI Taxonomy" id="6941"/>
    <lineage>
        <taxon>Eukaryota</taxon>
        <taxon>Metazoa</taxon>
        <taxon>Ecdysozoa</taxon>
        <taxon>Arthropoda</taxon>
        <taxon>Chelicerata</taxon>
        <taxon>Arachnida</taxon>
        <taxon>Acari</taxon>
        <taxon>Parasitiformes</taxon>
        <taxon>Ixodida</taxon>
        <taxon>Ixodoidea</taxon>
        <taxon>Ixodidae</taxon>
        <taxon>Rhipicephalinae</taxon>
        <taxon>Rhipicephalus</taxon>
        <taxon>Boophilus</taxon>
    </lineage>
</organism>
<evidence type="ECO:0000313" key="2">
    <source>
        <dbReference type="EMBL" id="KAH8036432.1"/>
    </source>
</evidence>
<reference evidence="2" key="1">
    <citation type="journal article" date="2020" name="Cell">
        <title>Large-Scale Comparative Analyses of Tick Genomes Elucidate Their Genetic Diversity and Vector Capacities.</title>
        <authorList>
            <consortium name="Tick Genome and Microbiome Consortium (TIGMIC)"/>
            <person name="Jia N."/>
            <person name="Wang J."/>
            <person name="Shi W."/>
            <person name="Du L."/>
            <person name="Sun Y."/>
            <person name="Zhan W."/>
            <person name="Jiang J.F."/>
            <person name="Wang Q."/>
            <person name="Zhang B."/>
            <person name="Ji P."/>
            <person name="Bell-Sakyi L."/>
            <person name="Cui X.M."/>
            <person name="Yuan T.T."/>
            <person name="Jiang B.G."/>
            <person name="Yang W.F."/>
            <person name="Lam T.T."/>
            <person name="Chang Q.C."/>
            <person name="Ding S.J."/>
            <person name="Wang X.J."/>
            <person name="Zhu J.G."/>
            <person name="Ruan X.D."/>
            <person name="Zhao L."/>
            <person name="Wei J.T."/>
            <person name="Ye R.Z."/>
            <person name="Que T.C."/>
            <person name="Du C.H."/>
            <person name="Zhou Y.H."/>
            <person name="Cheng J.X."/>
            <person name="Dai P.F."/>
            <person name="Guo W.B."/>
            <person name="Han X.H."/>
            <person name="Huang E.J."/>
            <person name="Li L.F."/>
            <person name="Wei W."/>
            <person name="Gao Y.C."/>
            <person name="Liu J.Z."/>
            <person name="Shao H.Z."/>
            <person name="Wang X."/>
            <person name="Wang C.C."/>
            <person name="Yang T.C."/>
            <person name="Huo Q.B."/>
            <person name="Li W."/>
            <person name="Chen H.Y."/>
            <person name="Chen S.E."/>
            <person name="Zhou L.G."/>
            <person name="Ni X.B."/>
            <person name="Tian J.H."/>
            <person name="Sheng Y."/>
            <person name="Liu T."/>
            <person name="Pan Y.S."/>
            <person name="Xia L.Y."/>
            <person name="Li J."/>
            <person name="Zhao F."/>
            <person name="Cao W.C."/>
        </authorList>
    </citation>
    <scope>NUCLEOTIDE SEQUENCE</scope>
    <source>
        <strain evidence="2">Rmic-2018</strain>
    </source>
</reference>
<dbReference type="EMBL" id="JABSTU010000002">
    <property type="protein sequence ID" value="KAH8036432.1"/>
    <property type="molecule type" value="Genomic_DNA"/>
</dbReference>
<comment type="caution">
    <text evidence="2">The sequence shown here is derived from an EMBL/GenBank/DDBJ whole genome shotgun (WGS) entry which is preliminary data.</text>
</comment>
<dbReference type="Proteomes" id="UP000821866">
    <property type="component" value="Chromosome 10"/>
</dbReference>
<dbReference type="AlphaFoldDB" id="A0A9J6EQU6"/>
<keyword evidence="3" id="KW-1185">Reference proteome</keyword>
<feature type="region of interest" description="Disordered" evidence="1">
    <location>
        <begin position="37"/>
        <end position="73"/>
    </location>
</feature>
<accession>A0A9J6EQU6</accession>
<protein>
    <submittedName>
        <fullName evidence="2">Uncharacterized protein</fullName>
    </submittedName>
</protein>
<evidence type="ECO:0000313" key="3">
    <source>
        <dbReference type="Proteomes" id="UP000821866"/>
    </source>
</evidence>
<evidence type="ECO:0000256" key="1">
    <source>
        <dbReference type="SAM" id="MobiDB-lite"/>
    </source>
</evidence>
<gene>
    <name evidence="2" type="ORF">HPB51_000534</name>
</gene>
<name>A0A9J6EQU6_RHIMP</name>
<reference evidence="2" key="2">
    <citation type="submission" date="2021-09" db="EMBL/GenBank/DDBJ databases">
        <authorList>
            <person name="Jia N."/>
            <person name="Wang J."/>
            <person name="Shi W."/>
            <person name="Du L."/>
            <person name="Sun Y."/>
            <person name="Zhan W."/>
            <person name="Jiang J."/>
            <person name="Wang Q."/>
            <person name="Zhang B."/>
            <person name="Ji P."/>
            <person name="Sakyi L.B."/>
            <person name="Cui X."/>
            <person name="Yuan T."/>
            <person name="Jiang B."/>
            <person name="Yang W."/>
            <person name="Lam T.T.-Y."/>
            <person name="Chang Q."/>
            <person name="Ding S."/>
            <person name="Wang X."/>
            <person name="Zhu J."/>
            <person name="Ruan X."/>
            <person name="Zhao L."/>
            <person name="Wei J."/>
            <person name="Que T."/>
            <person name="Du C."/>
            <person name="Cheng J."/>
            <person name="Dai P."/>
            <person name="Han X."/>
            <person name="Huang E."/>
            <person name="Gao Y."/>
            <person name="Liu J."/>
            <person name="Shao H."/>
            <person name="Ye R."/>
            <person name="Li L."/>
            <person name="Wei W."/>
            <person name="Wang X."/>
            <person name="Wang C."/>
            <person name="Huo Q."/>
            <person name="Li W."/>
            <person name="Guo W."/>
            <person name="Chen H."/>
            <person name="Chen S."/>
            <person name="Zhou L."/>
            <person name="Zhou L."/>
            <person name="Ni X."/>
            <person name="Tian J."/>
            <person name="Zhou Y."/>
            <person name="Sheng Y."/>
            <person name="Liu T."/>
            <person name="Pan Y."/>
            <person name="Xia L."/>
            <person name="Li J."/>
            <person name="Zhao F."/>
            <person name="Cao W."/>
        </authorList>
    </citation>
    <scope>NUCLEOTIDE SEQUENCE</scope>
    <source>
        <strain evidence="2">Rmic-2018</strain>
        <tissue evidence="2">Larvae</tissue>
    </source>
</reference>